<organism evidence="3 4">
    <name type="scientific">Toxocara canis</name>
    <name type="common">Canine roundworm</name>
    <dbReference type="NCBI Taxonomy" id="6265"/>
    <lineage>
        <taxon>Eukaryota</taxon>
        <taxon>Metazoa</taxon>
        <taxon>Ecdysozoa</taxon>
        <taxon>Nematoda</taxon>
        <taxon>Chromadorea</taxon>
        <taxon>Rhabditida</taxon>
        <taxon>Spirurina</taxon>
        <taxon>Ascaridomorpha</taxon>
        <taxon>Ascaridoidea</taxon>
        <taxon>Toxocaridae</taxon>
        <taxon>Toxocara</taxon>
    </lineage>
</organism>
<evidence type="ECO:0000313" key="3">
    <source>
        <dbReference type="Proteomes" id="UP000050794"/>
    </source>
</evidence>
<protein>
    <submittedName>
        <fullName evidence="4">Secreted protein</fullName>
    </submittedName>
</protein>
<accession>A0A183UUQ0</accession>
<keyword evidence="1" id="KW-1133">Transmembrane helix</keyword>
<keyword evidence="1" id="KW-0472">Membrane</keyword>
<evidence type="ECO:0000313" key="4">
    <source>
        <dbReference type="WBParaSite" id="TCNE_0001222001-mRNA-1"/>
    </source>
</evidence>
<dbReference type="WBParaSite" id="TCNE_0001222001-mRNA-1">
    <property type="protein sequence ID" value="TCNE_0001222001-mRNA-1"/>
    <property type="gene ID" value="TCNE_0001222001"/>
</dbReference>
<gene>
    <name evidence="2" type="ORF">TCNE_LOCUS12220</name>
</gene>
<proteinExistence type="predicted"/>
<keyword evidence="1" id="KW-0812">Transmembrane</keyword>
<sequence>MGEMLSNGNGWSVGRLLAWIDGVCVCMWMCVYVGQGIAADKGALMTHTNKLIAVAAMQQEKLIESRHAHLRKTNL</sequence>
<dbReference type="EMBL" id="UYWY01021167">
    <property type="protein sequence ID" value="VDM43541.1"/>
    <property type="molecule type" value="Genomic_DNA"/>
</dbReference>
<evidence type="ECO:0000313" key="2">
    <source>
        <dbReference type="EMBL" id="VDM43541.1"/>
    </source>
</evidence>
<dbReference type="Proteomes" id="UP000050794">
    <property type="component" value="Unassembled WGS sequence"/>
</dbReference>
<feature type="transmembrane region" description="Helical" evidence="1">
    <location>
        <begin position="16"/>
        <end position="34"/>
    </location>
</feature>
<reference evidence="4" key="1">
    <citation type="submission" date="2016-06" db="UniProtKB">
        <authorList>
            <consortium name="WormBaseParasite"/>
        </authorList>
    </citation>
    <scope>IDENTIFICATION</scope>
</reference>
<reference evidence="2 3" key="2">
    <citation type="submission" date="2018-11" db="EMBL/GenBank/DDBJ databases">
        <authorList>
            <consortium name="Pathogen Informatics"/>
        </authorList>
    </citation>
    <scope>NUCLEOTIDE SEQUENCE [LARGE SCALE GENOMIC DNA]</scope>
</reference>
<keyword evidence="3" id="KW-1185">Reference proteome</keyword>
<evidence type="ECO:0000256" key="1">
    <source>
        <dbReference type="SAM" id="Phobius"/>
    </source>
</evidence>
<dbReference type="AlphaFoldDB" id="A0A183UUQ0"/>
<name>A0A183UUQ0_TOXCA</name>